<name>A0A518DKF8_9BACT</name>
<protein>
    <submittedName>
        <fullName evidence="5">Planctomycete cytochrome C</fullName>
    </submittedName>
</protein>
<dbReference type="Pfam" id="PF07635">
    <property type="entry name" value="PSCyt1"/>
    <property type="match status" value="1"/>
</dbReference>
<feature type="domain" description="Cytochrome C Planctomycete-type" evidence="4">
    <location>
        <begin position="60"/>
        <end position="106"/>
    </location>
</feature>
<dbReference type="AlphaFoldDB" id="A0A518DKF8"/>
<gene>
    <name evidence="5" type="ORF">Pla8534_00670</name>
</gene>
<feature type="coiled-coil region" evidence="1">
    <location>
        <begin position="502"/>
        <end position="536"/>
    </location>
</feature>
<dbReference type="KEGG" id="lcre:Pla8534_00670"/>
<dbReference type="GO" id="GO:0020037">
    <property type="term" value="F:heme binding"/>
    <property type="evidence" value="ECO:0007669"/>
    <property type="project" value="InterPro"/>
</dbReference>
<dbReference type="GO" id="GO:0009055">
    <property type="term" value="F:electron transfer activity"/>
    <property type="evidence" value="ECO:0007669"/>
    <property type="project" value="InterPro"/>
</dbReference>
<dbReference type="Pfam" id="PF07627">
    <property type="entry name" value="PSCyt3"/>
    <property type="match status" value="1"/>
</dbReference>
<dbReference type="InterPro" id="IPR036909">
    <property type="entry name" value="Cyt_c-like_dom_sf"/>
</dbReference>
<evidence type="ECO:0000259" key="3">
    <source>
        <dbReference type="Pfam" id="PF07627"/>
    </source>
</evidence>
<dbReference type="EMBL" id="CP036433">
    <property type="protein sequence ID" value="QDU92322.1"/>
    <property type="molecule type" value="Genomic_DNA"/>
</dbReference>
<sequence length="751" mass="85186">MTQILKTRNFDGTFGSWGFALVVVELGFRTLCFCLGLLAGVTTLYADYQQAVRPLFQSHCIVCHGPAKQESDLRLDKLTGDLSAHPDEADIWSAILEQLETGAMPPGKRTRPKPEEIAQATAWIRRNVGQAEVALERRMRFPENGNRVPHEVLFDPETARRAPKIAASPARFWRVTPETYEARQLAWHNAFGGSPDPQVGSNAAPFGLYVKNELKNYSSLFVLESAESEGLINNALAMMKRVVSDTKHPRSLIAKMIRSETEVNDENLQEVLTIAYAIWLRRPPTADELTAKTSHLRAMIKRHGLQGGLMYGLVPIIADPEAAFAIELGRVEPGSEPVMLTPLELADALERAIVDRQDRRQSFGPFHRLAVDGKLSSRGEVRAALQKIKLNTSQTTLRFFAEFFMYPHSEGVFKCPKDILHQQRELQNPYFEGWRSGKDAAMPNVTGGADELIREVLEEDRQVLREILVRPLAYPGKPYKTWRRQLEYGVAKRDESYARVEKELAEVRAAGDEKKIEQLEKELKRLHNHEYQALQDRLKWLEKPDLPDRIGILNQRAWLVANSTNVTNHPIHRGKWIRERLLAQRIPEVPAGVDAVLPDDPDRTLRQRMEKTRQAECWQCHQLMDPLGLPFERYDHFGSWRKTELEKPVDVTGEIVNSGDPAIDGPVAGPDELVRRLAASPRVEQSFVRHAFRFWMGRNETLDDARTIQHAHQAYQESDGSMSALVESLLLSDAFLYRQGALPEEVSSHEP</sequence>
<organism evidence="5 6">
    <name type="scientific">Lignipirellula cremea</name>
    <dbReference type="NCBI Taxonomy" id="2528010"/>
    <lineage>
        <taxon>Bacteria</taxon>
        <taxon>Pseudomonadati</taxon>
        <taxon>Planctomycetota</taxon>
        <taxon>Planctomycetia</taxon>
        <taxon>Pirellulales</taxon>
        <taxon>Pirellulaceae</taxon>
        <taxon>Lignipirellula</taxon>
    </lineage>
</organism>
<proteinExistence type="predicted"/>
<dbReference type="InterPro" id="IPR011478">
    <property type="entry name" value="DUF1585"/>
</dbReference>
<dbReference type="Gene3D" id="1.10.760.10">
    <property type="entry name" value="Cytochrome c-like domain"/>
    <property type="match status" value="1"/>
</dbReference>
<dbReference type="Pfam" id="PF07624">
    <property type="entry name" value="PSD2"/>
    <property type="match status" value="1"/>
</dbReference>
<keyword evidence="6" id="KW-1185">Reference proteome</keyword>
<accession>A0A518DKF8</accession>
<dbReference type="Proteomes" id="UP000317648">
    <property type="component" value="Chromosome"/>
</dbReference>
<evidence type="ECO:0000256" key="1">
    <source>
        <dbReference type="SAM" id="Coils"/>
    </source>
</evidence>
<dbReference type="SUPFAM" id="SSF46626">
    <property type="entry name" value="Cytochrome c"/>
    <property type="match status" value="1"/>
</dbReference>
<feature type="domain" description="DUF1588" evidence="3">
    <location>
        <begin position="549"/>
        <end position="644"/>
    </location>
</feature>
<keyword evidence="1" id="KW-0175">Coiled coil</keyword>
<reference evidence="5 6" key="1">
    <citation type="submission" date="2019-02" db="EMBL/GenBank/DDBJ databases">
        <title>Deep-cultivation of Planctomycetes and their phenomic and genomic characterization uncovers novel biology.</title>
        <authorList>
            <person name="Wiegand S."/>
            <person name="Jogler M."/>
            <person name="Boedeker C."/>
            <person name="Pinto D."/>
            <person name="Vollmers J."/>
            <person name="Rivas-Marin E."/>
            <person name="Kohn T."/>
            <person name="Peeters S.H."/>
            <person name="Heuer A."/>
            <person name="Rast P."/>
            <person name="Oberbeckmann S."/>
            <person name="Bunk B."/>
            <person name="Jeske O."/>
            <person name="Meyerdierks A."/>
            <person name="Storesund J.E."/>
            <person name="Kallscheuer N."/>
            <person name="Luecker S."/>
            <person name="Lage O.M."/>
            <person name="Pohl T."/>
            <person name="Merkel B.J."/>
            <person name="Hornburger P."/>
            <person name="Mueller R.-W."/>
            <person name="Bruemmer F."/>
            <person name="Labrenz M."/>
            <person name="Spormann A.M."/>
            <person name="Op den Camp H."/>
            <person name="Overmann J."/>
            <person name="Amann R."/>
            <person name="Jetten M.S.M."/>
            <person name="Mascher T."/>
            <person name="Medema M.H."/>
            <person name="Devos D.P."/>
            <person name="Kaster A.-K."/>
            <person name="Ovreas L."/>
            <person name="Rohde M."/>
            <person name="Galperin M.Y."/>
            <person name="Jogler C."/>
        </authorList>
    </citation>
    <scope>NUCLEOTIDE SEQUENCE [LARGE SCALE GENOMIC DNA]</scope>
    <source>
        <strain evidence="5 6">Pla85_3_4</strain>
    </source>
</reference>
<dbReference type="OrthoDB" id="221599at2"/>
<feature type="domain" description="DUF1585" evidence="2">
    <location>
        <begin position="667"/>
        <end position="735"/>
    </location>
</feature>
<evidence type="ECO:0000313" key="5">
    <source>
        <dbReference type="EMBL" id="QDU92322.1"/>
    </source>
</evidence>
<evidence type="ECO:0000313" key="6">
    <source>
        <dbReference type="Proteomes" id="UP000317648"/>
    </source>
</evidence>
<dbReference type="RefSeq" id="WP_145048174.1">
    <property type="nucleotide sequence ID" value="NZ_CP036433.1"/>
</dbReference>
<dbReference type="InterPro" id="IPR011429">
    <property type="entry name" value="Cyt_c_Planctomycete-type"/>
</dbReference>
<evidence type="ECO:0000259" key="4">
    <source>
        <dbReference type="Pfam" id="PF07635"/>
    </source>
</evidence>
<evidence type="ECO:0000259" key="2">
    <source>
        <dbReference type="Pfam" id="PF07624"/>
    </source>
</evidence>
<dbReference type="InterPro" id="IPR013039">
    <property type="entry name" value="DUF1588"/>
</dbReference>